<evidence type="ECO:0000313" key="1">
    <source>
        <dbReference type="EMBL" id="TVP39797.1"/>
    </source>
</evidence>
<accession>A0A557ST60</accession>
<reference evidence="1 2" key="1">
    <citation type="journal article" date="2019" name="Front. Microbiol.">
        <title>Ammonia Oxidation by the Arctic Terrestrial Thaumarchaeote Candidatus Nitrosocosmicus arcticus Is Stimulated by Increasing Temperatures.</title>
        <authorList>
            <person name="Alves R.J.E."/>
            <person name="Kerou M."/>
            <person name="Zappe A."/>
            <person name="Bittner R."/>
            <person name="Abby S.S."/>
            <person name="Schmidt H.A."/>
            <person name="Pfeifer K."/>
            <person name="Schleper C."/>
        </authorList>
    </citation>
    <scope>NUCLEOTIDE SEQUENCE [LARGE SCALE GENOMIC DNA]</scope>
    <source>
        <strain evidence="1 2">Kfb</strain>
    </source>
</reference>
<dbReference type="Proteomes" id="UP000315289">
    <property type="component" value="Unassembled WGS sequence"/>
</dbReference>
<proteinExistence type="predicted"/>
<organism evidence="1 2">
    <name type="scientific">Candidatus Nitrosocosmicus arcticus</name>
    <dbReference type="NCBI Taxonomy" id="2035267"/>
    <lineage>
        <taxon>Archaea</taxon>
        <taxon>Nitrososphaerota</taxon>
        <taxon>Nitrososphaeria</taxon>
        <taxon>Nitrososphaerales</taxon>
        <taxon>Nitrososphaeraceae</taxon>
        <taxon>Candidatus Nitrosocosmicus</taxon>
    </lineage>
</organism>
<protein>
    <submittedName>
        <fullName evidence="1">Uncharacterized protein</fullName>
    </submittedName>
</protein>
<sequence length="38" mass="4577">MFIRFIVVLNHLFSTSYNKGLRIESYDSRIIKCPILWC</sequence>
<evidence type="ECO:0000313" key="2">
    <source>
        <dbReference type="Proteomes" id="UP000315289"/>
    </source>
</evidence>
<gene>
    <name evidence="1" type="ORF">NARC_110008</name>
</gene>
<name>A0A557ST60_9ARCH</name>
<dbReference type="AlphaFoldDB" id="A0A557ST60"/>
<keyword evidence="2" id="KW-1185">Reference proteome</keyword>
<dbReference type="EMBL" id="VOAH01000011">
    <property type="protein sequence ID" value="TVP39797.1"/>
    <property type="molecule type" value="Genomic_DNA"/>
</dbReference>
<comment type="caution">
    <text evidence="1">The sequence shown here is derived from an EMBL/GenBank/DDBJ whole genome shotgun (WGS) entry which is preliminary data.</text>
</comment>